<comment type="caution">
    <text evidence="1">The sequence shown here is derived from an EMBL/GenBank/DDBJ whole genome shotgun (WGS) entry which is preliminary data.</text>
</comment>
<gene>
    <name evidence="1" type="ORF">K3177_06555</name>
</gene>
<dbReference type="Proteomes" id="UP000776651">
    <property type="component" value="Unassembled WGS sequence"/>
</dbReference>
<keyword evidence="2" id="KW-1185">Reference proteome</keyword>
<proteinExistence type="predicted"/>
<dbReference type="RefSeq" id="WP_196846424.1">
    <property type="nucleotide sequence ID" value="NZ_JAIGNQ010000002.1"/>
</dbReference>
<organism evidence="1 2">
    <name type="scientific">Qipengyuania pacifica</name>
    <dbReference type="NCBI Taxonomy" id="2860199"/>
    <lineage>
        <taxon>Bacteria</taxon>
        <taxon>Pseudomonadati</taxon>
        <taxon>Pseudomonadota</taxon>
        <taxon>Alphaproteobacteria</taxon>
        <taxon>Sphingomonadales</taxon>
        <taxon>Erythrobacteraceae</taxon>
        <taxon>Qipengyuania</taxon>
    </lineage>
</organism>
<evidence type="ECO:0000313" key="2">
    <source>
        <dbReference type="Proteomes" id="UP000776651"/>
    </source>
</evidence>
<name>A0ABS7JET6_9SPHN</name>
<sequence>MQSVSSPCIDLCRLDVAGELCVGCGRSMEEIAGWQSADDAEKRAIVERAARRLADGSTAQG</sequence>
<reference evidence="1 2" key="1">
    <citation type="submission" date="2021-08" db="EMBL/GenBank/DDBJ databases">
        <title>Comparative Genomics Analysis of the Genus Qipengyuania Reveals Extensive Genetic Diversity and Metabolic Versatility, Including the Description of Fifteen Novel Species.</title>
        <authorList>
            <person name="Liu Y."/>
        </authorList>
    </citation>
    <scope>NUCLEOTIDE SEQUENCE [LARGE SCALE GENOMIC DNA]</scope>
    <source>
        <strain evidence="1 2">GH25</strain>
    </source>
</reference>
<protein>
    <submittedName>
        <fullName evidence="1">DUF1289 domain-containing protein</fullName>
    </submittedName>
</protein>
<dbReference type="PANTHER" id="PTHR35175:SF2">
    <property type="entry name" value="DUF1289 DOMAIN-CONTAINING PROTEIN"/>
    <property type="match status" value="1"/>
</dbReference>
<accession>A0ABS7JET6</accession>
<evidence type="ECO:0000313" key="1">
    <source>
        <dbReference type="EMBL" id="MBX7488168.1"/>
    </source>
</evidence>
<dbReference type="PANTHER" id="PTHR35175">
    <property type="entry name" value="DUF1289 DOMAIN-CONTAINING PROTEIN"/>
    <property type="match status" value="1"/>
</dbReference>
<dbReference type="EMBL" id="JAIGNQ010000002">
    <property type="protein sequence ID" value="MBX7488168.1"/>
    <property type="molecule type" value="Genomic_DNA"/>
</dbReference>
<dbReference type="InterPro" id="IPR010710">
    <property type="entry name" value="DUF1289"/>
</dbReference>
<dbReference type="Pfam" id="PF06945">
    <property type="entry name" value="DUF1289"/>
    <property type="match status" value="1"/>
</dbReference>